<dbReference type="GO" id="GO:0008703">
    <property type="term" value="F:5-amino-6-(5-phosphoribosylamino)uracil reductase activity"/>
    <property type="evidence" value="ECO:0007669"/>
    <property type="project" value="InterPro"/>
</dbReference>
<dbReference type="GO" id="GO:0050661">
    <property type="term" value="F:NADP binding"/>
    <property type="evidence" value="ECO:0007669"/>
    <property type="project" value="InterPro"/>
</dbReference>
<dbReference type="EC" id="1.1.1.302" evidence="9"/>
<evidence type="ECO:0000256" key="9">
    <source>
        <dbReference type="NCBIfam" id="TIGR01508"/>
    </source>
</evidence>
<dbReference type="EMBL" id="CP050869">
    <property type="protein sequence ID" value="QPG49403.1"/>
    <property type="molecule type" value="Genomic_DNA"/>
</dbReference>
<dbReference type="Proteomes" id="UP000594632">
    <property type="component" value="Chromosome"/>
</dbReference>
<keyword evidence="5" id="KW-0521">NADP</keyword>
<evidence type="ECO:0000313" key="12">
    <source>
        <dbReference type="EMBL" id="SAI85785.1"/>
    </source>
</evidence>
<evidence type="ECO:0000256" key="4">
    <source>
        <dbReference type="ARBA" id="ARBA00022619"/>
    </source>
</evidence>
<comment type="pathway">
    <text evidence="1">Cofactor biosynthesis; riboflavin biosynthesis.</text>
</comment>
<dbReference type="SMR" id="A0A157T371"/>
<gene>
    <name evidence="11" type="ORF">HFC64_05850</name>
    <name evidence="12" type="ORF">SSOP1_2231</name>
</gene>
<dbReference type="InterPro" id="IPR011549">
    <property type="entry name" value="RibD_C"/>
</dbReference>
<evidence type="ECO:0000259" key="10">
    <source>
        <dbReference type="Pfam" id="PF01872"/>
    </source>
</evidence>
<dbReference type="RefSeq" id="WP_010923770.1">
    <property type="nucleotide sequence ID" value="NZ_CP011055.2"/>
</dbReference>
<evidence type="ECO:0000313" key="11">
    <source>
        <dbReference type="EMBL" id="QPG49403.1"/>
    </source>
</evidence>
<sequence>MVMKPYVIIFSTVSIDGRLATKTGYSELSCPYDKQRQHEIRSEVDAVMVGANTVRVDNPSLTVKYGKNRRNPIRVVVTRSFNLDPSYKIFTTPPSTVIYTSNYESEKVEEFIRKGVIVRKFLHLDDLLEDLYDNFNVRRLMVEGGGHLIWWFIKDNLYDEIRITISPRIFGNGVSFTQGEGFIGEDSPRLELIDAKICECGNEVHLTYKKYMT</sequence>
<reference evidence="12" key="1">
    <citation type="submission" date="2016-04" db="EMBL/GenBank/DDBJ databases">
        <authorList>
            <person name="Evans L.H."/>
            <person name="Alamgir A."/>
            <person name="Owens N."/>
            <person name="Weber N.D."/>
            <person name="Virtaneva K."/>
            <person name="Barbian K."/>
            <person name="Babar A."/>
            <person name="Rosenke K."/>
        </authorList>
    </citation>
    <scope>NUCLEOTIDE SEQUENCE</scope>
    <source>
        <strain evidence="12">P1</strain>
    </source>
</reference>
<evidence type="ECO:0000313" key="14">
    <source>
        <dbReference type="Proteomes" id="UP000594632"/>
    </source>
</evidence>
<dbReference type="OMA" id="HLITEWE"/>
<dbReference type="InterPro" id="IPR006401">
    <property type="entry name" value="Rib_reduct_arc"/>
</dbReference>
<dbReference type="Proteomes" id="UP000076770">
    <property type="component" value="Chromosome i"/>
</dbReference>
<dbReference type="NCBIfam" id="TIGR01508">
    <property type="entry name" value="rib_reduct_arch"/>
    <property type="match status" value="1"/>
</dbReference>
<dbReference type="InterPro" id="IPR050765">
    <property type="entry name" value="Riboflavin_Biosynth_HTPR"/>
</dbReference>
<organism evidence="12 13">
    <name type="scientific">Saccharolobus solfataricus</name>
    <name type="common">Sulfolobus solfataricus</name>
    <dbReference type="NCBI Taxonomy" id="2287"/>
    <lineage>
        <taxon>Archaea</taxon>
        <taxon>Thermoproteota</taxon>
        <taxon>Thermoprotei</taxon>
        <taxon>Sulfolobales</taxon>
        <taxon>Sulfolobaceae</taxon>
        <taxon>Saccharolobus</taxon>
    </lineage>
</organism>
<comment type="subunit">
    <text evidence="3">Homodimer.</text>
</comment>
<keyword evidence="4" id="KW-0686">Riboflavin biosynthesis</keyword>
<dbReference type="AlphaFoldDB" id="A0A157T371"/>
<evidence type="ECO:0000256" key="3">
    <source>
        <dbReference type="ARBA" id="ARBA00011738"/>
    </source>
</evidence>
<comment type="catalytic activity">
    <reaction evidence="8">
        <text>2,5-diamino-6-(1-D-ribitylamino)pyrimidin-4(3H)-one 5'-phosphate + NADP(+) = 2,5-diamino-6-(1-D-ribosylamino)pyrimidin-4(3H)-one 5'-phosphate + NADPH + H(+)</text>
        <dbReference type="Rhea" id="RHEA:27278"/>
        <dbReference type="ChEBI" id="CHEBI:15378"/>
        <dbReference type="ChEBI" id="CHEBI:57783"/>
        <dbReference type="ChEBI" id="CHEBI:58349"/>
        <dbReference type="ChEBI" id="CHEBI:58890"/>
        <dbReference type="ChEBI" id="CHEBI:59545"/>
        <dbReference type="EC" id="1.1.1.302"/>
    </reaction>
</comment>
<comment type="similarity">
    <text evidence="2">Belongs to the HTP reductase family.</text>
</comment>
<evidence type="ECO:0000256" key="2">
    <source>
        <dbReference type="ARBA" id="ARBA00009723"/>
    </source>
</evidence>
<dbReference type="GO" id="GO:0009231">
    <property type="term" value="P:riboflavin biosynthetic process"/>
    <property type="evidence" value="ECO:0007669"/>
    <property type="project" value="UniProtKB-UniPathway"/>
</dbReference>
<dbReference type="Gene3D" id="3.40.430.10">
    <property type="entry name" value="Dihydrofolate Reductase, subunit A"/>
    <property type="match status" value="1"/>
</dbReference>
<dbReference type="PANTHER" id="PTHR38011:SF7">
    <property type="entry name" value="2,5-DIAMINO-6-RIBOSYLAMINO-4(3H)-PYRIMIDINONE 5'-PHOSPHATE REDUCTASE"/>
    <property type="match status" value="1"/>
</dbReference>
<protein>
    <recommendedName>
        <fullName evidence="9">2,5-diamino-6-(ribosylamino)-4(3H)-pyrimidinone 5'-phosphate reductase</fullName>
        <ecNumber evidence="9">1.1.1.302</ecNumber>
    </recommendedName>
</protein>
<keyword evidence="6 11" id="KW-0560">Oxidoreductase</keyword>
<dbReference type="InterPro" id="IPR024072">
    <property type="entry name" value="DHFR-like_dom_sf"/>
</dbReference>
<dbReference type="GeneID" id="1453604"/>
<dbReference type="PANTHER" id="PTHR38011">
    <property type="entry name" value="DIHYDROFOLATE REDUCTASE FAMILY PROTEIN (AFU_ORTHOLOGUE AFUA_8G06820)"/>
    <property type="match status" value="1"/>
</dbReference>
<dbReference type="InterPro" id="IPR002734">
    <property type="entry name" value="RibDG_C"/>
</dbReference>
<evidence type="ECO:0000256" key="5">
    <source>
        <dbReference type="ARBA" id="ARBA00022857"/>
    </source>
</evidence>
<evidence type="ECO:0000256" key="1">
    <source>
        <dbReference type="ARBA" id="ARBA00005104"/>
    </source>
</evidence>
<proteinExistence type="inferred from homology"/>
<feature type="domain" description="Bacterial bifunctional deaminase-reductase C-terminal" evidence="10">
    <location>
        <begin position="5"/>
        <end position="206"/>
    </location>
</feature>
<evidence type="ECO:0000313" key="13">
    <source>
        <dbReference type="Proteomes" id="UP000076770"/>
    </source>
</evidence>
<accession>A0A157T371</accession>
<dbReference type="Pfam" id="PF01872">
    <property type="entry name" value="RibD_C"/>
    <property type="match status" value="1"/>
</dbReference>
<dbReference type="EMBL" id="LT549890">
    <property type="protein sequence ID" value="SAI85785.1"/>
    <property type="molecule type" value="Genomic_DNA"/>
</dbReference>
<comment type="catalytic activity">
    <reaction evidence="7">
        <text>2,5-diamino-6-(1-D-ribitylamino)pyrimidin-4(3H)-one 5'-phosphate + NAD(+) = 2,5-diamino-6-(1-D-ribosylamino)pyrimidin-4(3H)-one 5'-phosphate + NADH + H(+)</text>
        <dbReference type="Rhea" id="RHEA:27274"/>
        <dbReference type="ChEBI" id="CHEBI:15378"/>
        <dbReference type="ChEBI" id="CHEBI:57540"/>
        <dbReference type="ChEBI" id="CHEBI:57945"/>
        <dbReference type="ChEBI" id="CHEBI:58890"/>
        <dbReference type="ChEBI" id="CHEBI:59545"/>
        <dbReference type="EC" id="1.1.1.302"/>
    </reaction>
</comment>
<evidence type="ECO:0000256" key="7">
    <source>
        <dbReference type="ARBA" id="ARBA00047550"/>
    </source>
</evidence>
<name>A0A157T371_SACSO</name>
<evidence type="ECO:0000256" key="6">
    <source>
        <dbReference type="ARBA" id="ARBA00023002"/>
    </source>
</evidence>
<dbReference type="SUPFAM" id="SSF53597">
    <property type="entry name" value="Dihydrofolate reductase-like"/>
    <property type="match status" value="1"/>
</dbReference>
<evidence type="ECO:0000256" key="8">
    <source>
        <dbReference type="ARBA" id="ARBA00049020"/>
    </source>
</evidence>
<dbReference type="UniPathway" id="UPA00275"/>
<dbReference type="NCBIfam" id="TIGR00227">
    <property type="entry name" value="ribD_Cterm"/>
    <property type="match status" value="1"/>
</dbReference>
<reference evidence="13" key="2">
    <citation type="submission" date="2016-04" db="EMBL/GenBank/DDBJ databases">
        <authorList>
            <person name="Shah S.A."/>
            <person name="Garrett R.A."/>
        </authorList>
    </citation>
    <scope>NUCLEOTIDE SEQUENCE [LARGE SCALE GENOMIC DNA]</scope>
    <source>
        <strain evidence="13">ATCC 35091 / DSM 1616 / JCM 8930 / NBRC 15331 / P1</strain>
    </source>
</reference>
<dbReference type="PATRIC" id="fig|2287.6.peg.3027"/>
<reference evidence="11 14" key="3">
    <citation type="journal article" date="2020" name="Nat. Commun.">
        <title>The structures of two archaeal type IV pili illuminate evolutionary relationships.</title>
        <authorList>
            <person name="Wang F."/>
            <person name="Baquero D.P."/>
            <person name="Su Z."/>
            <person name="Beltran L.C."/>
            <person name="Prangishvili D."/>
            <person name="Krupovic M."/>
            <person name="Egelman E.H."/>
        </authorList>
    </citation>
    <scope>NUCLEOTIDE SEQUENCE [LARGE SCALE GENOMIC DNA]</scope>
    <source>
        <strain evidence="11 14">POZ149</strain>
    </source>
</reference>
<dbReference type="OrthoDB" id="10178at2157"/>